<keyword evidence="3" id="KW-1185">Reference proteome</keyword>
<reference evidence="2 3" key="1">
    <citation type="submission" date="2023-03" db="EMBL/GenBank/DDBJ databases">
        <title>High recombination rates correlate with genetic variation in Cardiocondyla obscurior ants.</title>
        <authorList>
            <person name="Errbii M."/>
        </authorList>
    </citation>
    <scope>NUCLEOTIDE SEQUENCE [LARGE SCALE GENOMIC DNA]</scope>
    <source>
        <strain evidence="2">Alpha-2009</strain>
        <tissue evidence="2">Whole body</tissue>
    </source>
</reference>
<comment type="caution">
    <text evidence="2">The sequence shown here is derived from an EMBL/GenBank/DDBJ whole genome shotgun (WGS) entry which is preliminary data.</text>
</comment>
<evidence type="ECO:0000256" key="1">
    <source>
        <dbReference type="SAM" id="MobiDB-lite"/>
    </source>
</evidence>
<dbReference type="AlphaFoldDB" id="A0AAW2FCH2"/>
<accession>A0AAW2FCH2</accession>
<protein>
    <submittedName>
        <fullName evidence="2">Uncharacterized protein</fullName>
    </submittedName>
</protein>
<gene>
    <name evidence="2" type="ORF">PUN28_012397</name>
</gene>
<evidence type="ECO:0000313" key="2">
    <source>
        <dbReference type="EMBL" id="KAL0113178.1"/>
    </source>
</evidence>
<evidence type="ECO:0000313" key="3">
    <source>
        <dbReference type="Proteomes" id="UP001430953"/>
    </source>
</evidence>
<sequence>MRDFRNTIPLDSSCSGKARRMATDKAKSDIWQQHRYCRPYVRMRQYRSRGKLQSEKIASWKRESGAQKRSLPSLISLFSGPSNKGTRSHVSKQQDVSIPPILIANSKLRQRASTAESIIVDCYRSTRKLRDEAGQFDKRKAHVLPLRP</sequence>
<organism evidence="2 3">
    <name type="scientific">Cardiocondyla obscurior</name>
    <dbReference type="NCBI Taxonomy" id="286306"/>
    <lineage>
        <taxon>Eukaryota</taxon>
        <taxon>Metazoa</taxon>
        <taxon>Ecdysozoa</taxon>
        <taxon>Arthropoda</taxon>
        <taxon>Hexapoda</taxon>
        <taxon>Insecta</taxon>
        <taxon>Pterygota</taxon>
        <taxon>Neoptera</taxon>
        <taxon>Endopterygota</taxon>
        <taxon>Hymenoptera</taxon>
        <taxon>Apocrita</taxon>
        <taxon>Aculeata</taxon>
        <taxon>Formicoidea</taxon>
        <taxon>Formicidae</taxon>
        <taxon>Myrmicinae</taxon>
        <taxon>Cardiocondyla</taxon>
    </lineage>
</organism>
<dbReference type="EMBL" id="JADYXP020000012">
    <property type="protein sequence ID" value="KAL0113178.1"/>
    <property type="molecule type" value="Genomic_DNA"/>
</dbReference>
<proteinExistence type="predicted"/>
<name>A0AAW2FCH2_9HYME</name>
<feature type="region of interest" description="Disordered" evidence="1">
    <location>
        <begin position="61"/>
        <end position="95"/>
    </location>
</feature>
<dbReference type="Proteomes" id="UP001430953">
    <property type="component" value="Unassembled WGS sequence"/>
</dbReference>